<dbReference type="AlphaFoldDB" id="A0A6A6VS67"/>
<dbReference type="InterPro" id="IPR001810">
    <property type="entry name" value="F-box_dom"/>
</dbReference>
<dbReference type="InterPro" id="IPR001680">
    <property type="entry name" value="WD40_rpt"/>
</dbReference>
<evidence type="ECO:0000313" key="10">
    <source>
        <dbReference type="Proteomes" id="UP000799437"/>
    </source>
</evidence>
<feature type="compositionally biased region" description="Basic and acidic residues" evidence="7">
    <location>
        <begin position="61"/>
        <end position="70"/>
    </location>
</feature>
<evidence type="ECO:0000256" key="3">
    <source>
        <dbReference type="ARBA" id="ARBA00022574"/>
    </source>
</evidence>
<dbReference type="OrthoDB" id="5580488at2759"/>
<evidence type="ECO:0000256" key="1">
    <source>
        <dbReference type="ARBA" id="ARBA00004906"/>
    </source>
</evidence>
<dbReference type="Gene3D" id="1.20.1280.50">
    <property type="match status" value="1"/>
</dbReference>
<feature type="repeat" description="WD" evidence="6">
    <location>
        <begin position="348"/>
        <end position="387"/>
    </location>
</feature>
<evidence type="ECO:0000256" key="7">
    <source>
        <dbReference type="SAM" id="MobiDB-lite"/>
    </source>
</evidence>
<dbReference type="RefSeq" id="XP_033595062.1">
    <property type="nucleotide sequence ID" value="XM_033742233.1"/>
</dbReference>
<evidence type="ECO:0000256" key="2">
    <source>
        <dbReference type="ARBA" id="ARBA00007968"/>
    </source>
</evidence>
<keyword evidence="3 6" id="KW-0853">WD repeat</keyword>
<comment type="similarity">
    <text evidence="2">Belongs to the WD repeat MET30/SCONB/SCON-2 family.</text>
</comment>
<feature type="compositionally biased region" description="Polar residues" evidence="7">
    <location>
        <begin position="46"/>
        <end position="56"/>
    </location>
</feature>
<dbReference type="PROSITE" id="PS00678">
    <property type="entry name" value="WD_REPEATS_1"/>
    <property type="match status" value="2"/>
</dbReference>
<dbReference type="GeneID" id="54483287"/>
<protein>
    <submittedName>
        <fullName evidence="9">Putative sulfur metabolite repression control protein SconB</fullName>
    </submittedName>
</protein>
<dbReference type="PROSITE" id="PS50082">
    <property type="entry name" value="WD_REPEATS_2"/>
    <property type="match status" value="7"/>
</dbReference>
<dbReference type="PRINTS" id="PR00320">
    <property type="entry name" value="GPROTEINBRPT"/>
</dbReference>
<dbReference type="GO" id="GO:0019005">
    <property type="term" value="C:SCF ubiquitin ligase complex"/>
    <property type="evidence" value="ECO:0007669"/>
    <property type="project" value="UniProtKB-ARBA"/>
</dbReference>
<dbReference type="InterPro" id="IPR019775">
    <property type="entry name" value="WD40_repeat_CS"/>
</dbReference>
<dbReference type="Pfam" id="PF00400">
    <property type="entry name" value="WD40"/>
    <property type="match status" value="6"/>
</dbReference>
<dbReference type="Proteomes" id="UP000799437">
    <property type="component" value="Unassembled WGS sequence"/>
</dbReference>
<feature type="domain" description="F-box" evidence="8">
    <location>
        <begin position="154"/>
        <end position="200"/>
    </location>
</feature>
<dbReference type="Pfam" id="PF12937">
    <property type="entry name" value="F-box-like"/>
    <property type="match status" value="1"/>
</dbReference>
<feature type="repeat" description="WD" evidence="6">
    <location>
        <begin position="634"/>
        <end position="673"/>
    </location>
</feature>
<dbReference type="GO" id="GO:1990756">
    <property type="term" value="F:ubiquitin-like ligase-substrate adaptor activity"/>
    <property type="evidence" value="ECO:0007669"/>
    <property type="project" value="UniProtKB-ARBA"/>
</dbReference>
<feature type="repeat" description="WD" evidence="6">
    <location>
        <begin position="570"/>
        <end position="593"/>
    </location>
</feature>
<dbReference type="InterPro" id="IPR051075">
    <property type="entry name" value="SCF_subunit_WD-repeat"/>
</dbReference>
<evidence type="ECO:0000256" key="5">
    <source>
        <dbReference type="ARBA" id="ARBA00022786"/>
    </source>
</evidence>
<dbReference type="CDD" id="cd22147">
    <property type="entry name" value="F-box_SpPof1-like"/>
    <property type="match status" value="1"/>
</dbReference>
<feature type="repeat" description="WD" evidence="6">
    <location>
        <begin position="428"/>
        <end position="459"/>
    </location>
</feature>
<dbReference type="PANTHER" id="PTHR19872">
    <property type="entry name" value="UBIQUITIN LIGASE SPECIFICITY FACTOR/HREP PROTEIN"/>
    <property type="match status" value="1"/>
</dbReference>
<feature type="repeat" description="WD" evidence="6">
    <location>
        <begin position="467"/>
        <end position="508"/>
    </location>
</feature>
<feature type="compositionally biased region" description="Basic and acidic residues" evidence="7">
    <location>
        <begin position="537"/>
        <end position="554"/>
    </location>
</feature>
<keyword evidence="5" id="KW-0833">Ubl conjugation pathway</keyword>
<reference evidence="9" key="1">
    <citation type="journal article" date="2020" name="Stud. Mycol.">
        <title>101 Dothideomycetes genomes: a test case for predicting lifestyles and emergence of pathogens.</title>
        <authorList>
            <person name="Haridas S."/>
            <person name="Albert R."/>
            <person name="Binder M."/>
            <person name="Bloem J."/>
            <person name="Labutti K."/>
            <person name="Salamov A."/>
            <person name="Andreopoulos B."/>
            <person name="Baker S."/>
            <person name="Barry K."/>
            <person name="Bills G."/>
            <person name="Bluhm B."/>
            <person name="Cannon C."/>
            <person name="Castanera R."/>
            <person name="Culley D."/>
            <person name="Daum C."/>
            <person name="Ezra D."/>
            <person name="Gonzalez J."/>
            <person name="Henrissat B."/>
            <person name="Kuo A."/>
            <person name="Liang C."/>
            <person name="Lipzen A."/>
            <person name="Lutzoni F."/>
            <person name="Magnuson J."/>
            <person name="Mondo S."/>
            <person name="Nolan M."/>
            <person name="Ohm R."/>
            <person name="Pangilinan J."/>
            <person name="Park H.-J."/>
            <person name="Ramirez L."/>
            <person name="Alfaro M."/>
            <person name="Sun H."/>
            <person name="Tritt A."/>
            <person name="Yoshinaga Y."/>
            <person name="Zwiers L.-H."/>
            <person name="Turgeon B."/>
            <person name="Goodwin S."/>
            <person name="Spatafora J."/>
            <person name="Crous P."/>
            <person name="Grigoriev I."/>
        </authorList>
    </citation>
    <scope>NUCLEOTIDE SEQUENCE</scope>
    <source>
        <strain evidence="9">CBS 121739</strain>
    </source>
</reference>
<dbReference type="SUPFAM" id="SSF81383">
    <property type="entry name" value="F-box domain"/>
    <property type="match status" value="1"/>
</dbReference>
<dbReference type="FunFam" id="2.130.10.10:FF:000715">
    <property type="entry name" value="F-box protein MET30"/>
    <property type="match status" value="1"/>
</dbReference>
<name>A0A6A6VS67_9PEZI</name>
<feature type="region of interest" description="Disordered" evidence="7">
    <location>
        <begin position="537"/>
        <end position="566"/>
    </location>
</feature>
<dbReference type="FunFam" id="1.20.1280.50:FF:000016">
    <property type="entry name" value="E3 ubiquitin ligase complex SCF subunit sconB"/>
    <property type="match status" value="1"/>
</dbReference>
<organism evidence="9 10">
    <name type="scientific">Pseudovirgaria hyperparasitica</name>
    <dbReference type="NCBI Taxonomy" id="470096"/>
    <lineage>
        <taxon>Eukaryota</taxon>
        <taxon>Fungi</taxon>
        <taxon>Dikarya</taxon>
        <taxon>Ascomycota</taxon>
        <taxon>Pezizomycotina</taxon>
        <taxon>Dothideomycetes</taxon>
        <taxon>Dothideomycetes incertae sedis</taxon>
        <taxon>Acrospermales</taxon>
        <taxon>Acrospermaceae</taxon>
        <taxon>Pseudovirgaria</taxon>
    </lineage>
</organism>
<dbReference type="PANTHER" id="PTHR19872:SF9">
    <property type="entry name" value="UBIQUITIN-BINDING SDF UBIQUITIN LIGASE COMPLEX SUBUNIT"/>
    <property type="match status" value="1"/>
</dbReference>
<gene>
    <name evidence="9" type="ORF">EJ05DRAFT_446492</name>
</gene>
<sequence length="690" mass="78233">MLGHDHQHLAVTNKRRESKGKSQELDRTGIFLSSSSKEAHKMISPFLTQHIPQQYNPRAADGPDPREKAPSKFCYRHRPDVKCRRTANEPTMEELQNDLGKLSQSDQQGISHVWSLFSAAPSKHRNLMLQGILAQCCYPQLSYISNTIRDLIKIDFLDALPPELSFKILLCLDTTSLCKASQVSRKWRKLADDDVVWHKMCEQHIDRKCTKCGWGLPLLEQKRLRTEKRQMQLRASNIGINEWSPNISPPSSIEITHTDMNSENQHSLDSQNAVTSRIQPEKRPCTPEHDSPNHVSKRVCTQLDKASAEQNISYPKATPKKRPWKDVYKDRFKVGTNWKYGRCTLRVLKGHTKGVMCLQFVNNILATGSYDNTAKIWDLANGQELRTLTGHTSGIRCLQFDESRLFTGSTDTTLKVWNWRTGECVKTFRGHTRGVISLHFSDKILASGSMDHTIKIWHMGKQHAFTLRGHTDWVNSVRIDSRSRTLFSASDDCTARLWDLDTRECLQIFKGHVGQVQQVLPLPQEFEFDEDPEDIIHEGSDQERTDSDTCDKGSKSQPFPDPNRACPPKYMLTGSLDSTIRLWHVPTGKCIRTFFGHLEGVWALAADTLRMVSGAEDRMVKVWDPRSGQHERTFTDHTGPVTCVGLSDSRLVSASEDASVRIYSFEADNDNLVIEGEAAESRVACRGTPG</sequence>
<dbReference type="InterPro" id="IPR015943">
    <property type="entry name" value="WD40/YVTN_repeat-like_dom_sf"/>
</dbReference>
<dbReference type="SMART" id="SM00320">
    <property type="entry name" value="WD40"/>
    <property type="match status" value="7"/>
</dbReference>
<dbReference type="InterPro" id="IPR020472">
    <property type="entry name" value="WD40_PAC1"/>
</dbReference>
<accession>A0A6A6VS67</accession>
<dbReference type="SUPFAM" id="SSF50978">
    <property type="entry name" value="WD40 repeat-like"/>
    <property type="match status" value="1"/>
</dbReference>
<keyword evidence="10" id="KW-1185">Reference proteome</keyword>
<dbReference type="CDD" id="cd00200">
    <property type="entry name" value="WD40"/>
    <property type="match status" value="1"/>
</dbReference>
<feature type="repeat" description="WD" evidence="6">
    <location>
        <begin position="388"/>
        <end position="427"/>
    </location>
</feature>
<feature type="repeat" description="WD" evidence="6">
    <location>
        <begin position="594"/>
        <end position="633"/>
    </location>
</feature>
<evidence type="ECO:0000259" key="8">
    <source>
        <dbReference type="PROSITE" id="PS50181"/>
    </source>
</evidence>
<dbReference type="GO" id="GO:0031146">
    <property type="term" value="P:SCF-dependent proteasomal ubiquitin-dependent protein catabolic process"/>
    <property type="evidence" value="ECO:0007669"/>
    <property type="project" value="UniProtKB-ARBA"/>
</dbReference>
<dbReference type="PROSITE" id="PS50294">
    <property type="entry name" value="WD_REPEATS_REGION"/>
    <property type="match status" value="4"/>
</dbReference>
<dbReference type="SMART" id="SM00256">
    <property type="entry name" value="FBOX"/>
    <property type="match status" value="1"/>
</dbReference>
<feature type="region of interest" description="Disordered" evidence="7">
    <location>
        <begin position="1"/>
        <end position="71"/>
    </location>
</feature>
<evidence type="ECO:0000256" key="4">
    <source>
        <dbReference type="ARBA" id="ARBA00022737"/>
    </source>
</evidence>
<dbReference type="PROSITE" id="PS50181">
    <property type="entry name" value="FBOX"/>
    <property type="match status" value="1"/>
</dbReference>
<proteinExistence type="inferred from homology"/>
<dbReference type="EMBL" id="ML996605">
    <property type="protein sequence ID" value="KAF2752604.1"/>
    <property type="molecule type" value="Genomic_DNA"/>
</dbReference>
<evidence type="ECO:0000313" key="9">
    <source>
        <dbReference type="EMBL" id="KAF2752604.1"/>
    </source>
</evidence>
<evidence type="ECO:0000256" key="6">
    <source>
        <dbReference type="PROSITE-ProRule" id="PRU00221"/>
    </source>
</evidence>
<dbReference type="InterPro" id="IPR036047">
    <property type="entry name" value="F-box-like_dom_sf"/>
</dbReference>
<dbReference type="Gene3D" id="2.130.10.10">
    <property type="entry name" value="YVTN repeat-like/Quinoprotein amine dehydrogenase"/>
    <property type="match status" value="2"/>
</dbReference>
<comment type="pathway">
    <text evidence="1">Protein modification; protein ubiquitination.</text>
</comment>
<dbReference type="InterPro" id="IPR036322">
    <property type="entry name" value="WD40_repeat_dom_sf"/>
</dbReference>
<keyword evidence="4" id="KW-0677">Repeat</keyword>